<evidence type="ECO:0000313" key="3">
    <source>
        <dbReference type="Proteomes" id="UP001162164"/>
    </source>
</evidence>
<accession>A0ABQ9IRR2</accession>
<gene>
    <name evidence="2" type="ORF">NQ317_001037</name>
</gene>
<proteinExistence type="predicted"/>
<reference evidence="2" key="1">
    <citation type="journal article" date="2023" name="Insect Mol. Biol.">
        <title>Genome sequencing provides insights into the evolution of gene families encoding plant cell wall-degrading enzymes in longhorned beetles.</title>
        <authorList>
            <person name="Shin N.R."/>
            <person name="Okamura Y."/>
            <person name="Kirsch R."/>
            <person name="Pauchet Y."/>
        </authorList>
    </citation>
    <scope>NUCLEOTIDE SEQUENCE</scope>
    <source>
        <strain evidence="2">MMC_N1</strain>
    </source>
</reference>
<evidence type="ECO:0000256" key="1">
    <source>
        <dbReference type="SAM" id="MobiDB-lite"/>
    </source>
</evidence>
<dbReference type="EMBL" id="JAPWTJ010003139">
    <property type="protein sequence ID" value="KAJ8961943.1"/>
    <property type="molecule type" value="Genomic_DNA"/>
</dbReference>
<comment type="caution">
    <text evidence="2">The sequence shown here is derived from an EMBL/GenBank/DDBJ whole genome shotgun (WGS) entry which is preliminary data.</text>
</comment>
<protein>
    <submittedName>
        <fullName evidence="2">Uncharacterized protein</fullName>
    </submittedName>
</protein>
<feature type="compositionally biased region" description="Pro residues" evidence="1">
    <location>
        <begin position="1"/>
        <end position="54"/>
    </location>
</feature>
<name>A0ABQ9IRR2_9CUCU</name>
<evidence type="ECO:0000313" key="2">
    <source>
        <dbReference type="EMBL" id="KAJ8961943.1"/>
    </source>
</evidence>
<sequence>MPDMPEPPPPPVSPMAGPLPSPMLGGIPPPPLISSSCPPPPPPPGGPIPLPVPPVGGWNSQKAANDMIRNLHSESLLYERSLTHNYHVLFTPLSCYRNLIDKVYLRVPFIWHQGQEWPKICSPFPLMHTPQLWA</sequence>
<organism evidence="2 3">
    <name type="scientific">Molorchus minor</name>
    <dbReference type="NCBI Taxonomy" id="1323400"/>
    <lineage>
        <taxon>Eukaryota</taxon>
        <taxon>Metazoa</taxon>
        <taxon>Ecdysozoa</taxon>
        <taxon>Arthropoda</taxon>
        <taxon>Hexapoda</taxon>
        <taxon>Insecta</taxon>
        <taxon>Pterygota</taxon>
        <taxon>Neoptera</taxon>
        <taxon>Endopterygota</taxon>
        <taxon>Coleoptera</taxon>
        <taxon>Polyphaga</taxon>
        <taxon>Cucujiformia</taxon>
        <taxon>Chrysomeloidea</taxon>
        <taxon>Cerambycidae</taxon>
        <taxon>Lamiinae</taxon>
        <taxon>Monochamini</taxon>
        <taxon>Molorchus</taxon>
    </lineage>
</organism>
<feature type="region of interest" description="Disordered" evidence="1">
    <location>
        <begin position="1"/>
        <end position="61"/>
    </location>
</feature>
<dbReference type="Proteomes" id="UP001162164">
    <property type="component" value="Unassembled WGS sequence"/>
</dbReference>
<keyword evidence="3" id="KW-1185">Reference proteome</keyword>